<evidence type="ECO:0000256" key="4">
    <source>
        <dbReference type="ARBA" id="ARBA00022692"/>
    </source>
</evidence>
<feature type="compositionally biased region" description="Basic and acidic residues" evidence="7">
    <location>
        <begin position="292"/>
        <end position="304"/>
    </location>
</feature>
<evidence type="ECO:0000256" key="8">
    <source>
        <dbReference type="SAM" id="Phobius"/>
    </source>
</evidence>
<evidence type="ECO:0000256" key="7">
    <source>
        <dbReference type="SAM" id="MobiDB-lite"/>
    </source>
</evidence>
<dbReference type="PANTHER" id="PTHR13018:SF20">
    <property type="entry name" value="SPORULATION-SPECIFIC PROTEIN 75"/>
    <property type="match status" value="1"/>
</dbReference>
<feature type="transmembrane region" description="Helical" evidence="8">
    <location>
        <begin position="781"/>
        <end position="809"/>
    </location>
</feature>
<dbReference type="AlphaFoldDB" id="A0A9P4HXS6"/>
<feature type="domain" description="CSC1/OSCA1-like cytosolic" evidence="12">
    <location>
        <begin position="205"/>
        <end position="309"/>
    </location>
</feature>
<dbReference type="GO" id="GO:0005886">
    <property type="term" value="C:plasma membrane"/>
    <property type="evidence" value="ECO:0007669"/>
    <property type="project" value="TreeGrafter"/>
</dbReference>
<feature type="compositionally biased region" description="Basic and acidic residues" evidence="7">
    <location>
        <begin position="1011"/>
        <end position="1029"/>
    </location>
</feature>
<feature type="compositionally biased region" description="Basic and acidic residues" evidence="7">
    <location>
        <begin position="272"/>
        <end position="284"/>
    </location>
</feature>
<feature type="transmembrane region" description="Helical" evidence="8">
    <location>
        <begin position="856"/>
        <end position="874"/>
    </location>
</feature>
<dbReference type="GO" id="GO:0005227">
    <property type="term" value="F:calcium-activated cation channel activity"/>
    <property type="evidence" value="ECO:0007669"/>
    <property type="project" value="InterPro"/>
</dbReference>
<feature type="domain" description="CSC1/OSCA1-like N-terminal transmembrane" evidence="11">
    <location>
        <begin position="31"/>
        <end position="180"/>
    </location>
</feature>
<feature type="domain" description="CSC1/OSCA1-like 7TM region" evidence="9">
    <location>
        <begin position="640"/>
        <end position="913"/>
    </location>
</feature>
<feature type="domain" description="CSC1/OSCA1-like cytosolic" evidence="12">
    <location>
        <begin position="495"/>
        <end position="629"/>
    </location>
</feature>
<feature type="transmembrane region" description="Helical" evidence="8">
    <location>
        <begin position="106"/>
        <end position="129"/>
    </location>
</feature>
<feature type="region of interest" description="Disordered" evidence="7">
    <location>
        <begin position="270"/>
        <end position="304"/>
    </location>
</feature>
<evidence type="ECO:0000256" key="5">
    <source>
        <dbReference type="ARBA" id="ARBA00022989"/>
    </source>
</evidence>
<feature type="compositionally biased region" description="Low complexity" evidence="7">
    <location>
        <begin position="1061"/>
        <end position="1080"/>
    </location>
</feature>
<keyword evidence="4 8" id="KW-0812">Transmembrane</keyword>
<feature type="transmembrane region" description="Helical" evidence="8">
    <location>
        <begin position="928"/>
        <end position="946"/>
    </location>
</feature>
<feature type="region of interest" description="Disordered" evidence="7">
    <location>
        <begin position="379"/>
        <end position="495"/>
    </location>
</feature>
<dbReference type="InterPro" id="IPR003864">
    <property type="entry name" value="CSC1/OSCA1-like_7TM"/>
</dbReference>
<evidence type="ECO:0000256" key="6">
    <source>
        <dbReference type="ARBA" id="ARBA00023136"/>
    </source>
</evidence>
<keyword evidence="14" id="KW-1185">Reference proteome</keyword>
<dbReference type="OrthoDB" id="1076608at2759"/>
<dbReference type="InterPro" id="IPR032880">
    <property type="entry name" value="CSC1/OSCA1-like_N"/>
</dbReference>
<dbReference type="Pfam" id="PF02714">
    <property type="entry name" value="RSN1_7TM"/>
    <property type="match status" value="1"/>
</dbReference>
<feature type="transmembrane region" description="Helical" evidence="8">
    <location>
        <begin position="733"/>
        <end position="761"/>
    </location>
</feature>
<keyword evidence="6 8" id="KW-0472">Membrane</keyword>
<evidence type="ECO:0000259" key="12">
    <source>
        <dbReference type="Pfam" id="PF14703"/>
    </source>
</evidence>
<feature type="transmembrane region" description="Helical" evidence="8">
    <location>
        <begin position="895"/>
        <end position="916"/>
    </location>
</feature>
<dbReference type="Pfam" id="PF13967">
    <property type="entry name" value="RSN1_TM"/>
    <property type="match status" value="1"/>
</dbReference>
<feature type="transmembrane region" description="Helical" evidence="8">
    <location>
        <begin position="160"/>
        <end position="182"/>
    </location>
</feature>
<dbReference type="Pfam" id="PF14703">
    <property type="entry name" value="PHM7_cyt"/>
    <property type="match status" value="2"/>
</dbReference>
<feature type="compositionally biased region" description="Basic and acidic residues" evidence="7">
    <location>
        <begin position="390"/>
        <end position="400"/>
    </location>
</feature>
<evidence type="ECO:0000256" key="1">
    <source>
        <dbReference type="ARBA" id="ARBA00004141"/>
    </source>
</evidence>
<comment type="subcellular location">
    <subcellularLocation>
        <location evidence="1">Membrane</location>
        <topology evidence="1">Multi-pass membrane protein</topology>
    </subcellularLocation>
</comment>
<evidence type="ECO:0000259" key="11">
    <source>
        <dbReference type="Pfam" id="PF13967"/>
    </source>
</evidence>
<protein>
    <submittedName>
        <fullName evidence="13">DUF221-domain-containing protein</fullName>
    </submittedName>
</protein>
<evidence type="ECO:0000256" key="3">
    <source>
        <dbReference type="ARBA" id="ARBA00022448"/>
    </source>
</evidence>
<dbReference type="Pfam" id="PF12621">
    <property type="entry name" value="PHM7_ext"/>
    <property type="match status" value="1"/>
</dbReference>
<keyword evidence="5 8" id="KW-1133">Transmembrane helix</keyword>
<evidence type="ECO:0000259" key="10">
    <source>
        <dbReference type="Pfam" id="PF12621"/>
    </source>
</evidence>
<name>A0A9P4HXS6_9PEZI</name>
<evidence type="ECO:0000259" key="9">
    <source>
        <dbReference type="Pfam" id="PF02714"/>
    </source>
</evidence>
<organism evidence="13 14">
    <name type="scientific">Saccharata proteae CBS 121410</name>
    <dbReference type="NCBI Taxonomy" id="1314787"/>
    <lineage>
        <taxon>Eukaryota</taxon>
        <taxon>Fungi</taxon>
        <taxon>Dikarya</taxon>
        <taxon>Ascomycota</taxon>
        <taxon>Pezizomycotina</taxon>
        <taxon>Dothideomycetes</taxon>
        <taxon>Dothideomycetes incertae sedis</taxon>
        <taxon>Botryosphaeriales</taxon>
        <taxon>Saccharataceae</taxon>
        <taxon>Saccharata</taxon>
    </lineage>
</organism>
<feature type="compositionally biased region" description="Polar residues" evidence="7">
    <location>
        <begin position="1000"/>
        <end position="1010"/>
    </location>
</feature>
<evidence type="ECO:0000313" key="13">
    <source>
        <dbReference type="EMBL" id="KAF2089789.1"/>
    </source>
</evidence>
<feature type="transmembrane region" description="Helical" evidence="8">
    <location>
        <begin position="638"/>
        <end position="657"/>
    </location>
</feature>
<comment type="caution">
    <text evidence="13">The sequence shown here is derived from an EMBL/GenBank/DDBJ whole genome shotgun (WGS) entry which is preliminary data.</text>
</comment>
<dbReference type="InterPro" id="IPR022257">
    <property type="entry name" value="PHM7_ext"/>
</dbReference>
<comment type="similarity">
    <text evidence="2">Belongs to the CSC1 (TC 1.A.17) family.</text>
</comment>
<feature type="transmembrane region" description="Helical" evidence="8">
    <location>
        <begin position="700"/>
        <end position="721"/>
    </location>
</feature>
<feature type="compositionally biased region" description="Basic residues" evidence="7">
    <location>
        <begin position="483"/>
        <end position="495"/>
    </location>
</feature>
<dbReference type="EMBL" id="ML978713">
    <property type="protein sequence ID" value="KAF2089789.1"/>
    <property type="molecule type" value="Genomic_DNA"/>
</dbReference>
<dbReference type="PANTHER" id="PTHR13018">
    <property type="entry name" value="PROBABLE MEMBRANE PROTEIN DUF221-RELATED"/>
    <property type="match status" value="1"/>
</dbReference>
<feature type="compositionally biased region" description="Polar residues" evidence="7">
    <location>
        <begin position="1038"/>
        <end position="1048"/>
    </location>
</feature>
<feature type="region of interest" description="Disordered" evidence="7">
    <location>
        <begin position="981"/>
        <end position="1094"/>
    </location>
</feature>
<feature type="compositionally biased region" description="Low complexity" evidence="7">
    <location>
        <begin position="414"/>
        <end position="428"/>
    </location>
</feature>
<dbReference type="InterPro" id="IPR027815">
    <property type="entry name" value="CSC1/OSCA1-like_cyt"/>
</dbReference>
<dbReference type="InterPro" id="IPR045122">
    <property type="entry name" value="Csc1-like"/>
</dbReference>
<feature type="domain" description="10TM putative phosphate transporter extracellular tail" evidence="10">
    <location>
        <begin position="1099"/>
        <end position="1181"/>
    </location>
</feature>
<gene>
    <name evidence="13" type="ORF">K490DRAFT_35122</name>
</gene>
<keyword evidence="3" id="KW-0813">Transport</keyword>
<evidence type="ECO:0000256" key="2">
    <source>
        <dbReference type="ARBA" id="ARBA00007779"/>
    </source>
</evidence>
<dbReference type="Proteomes" id="UP000799776">
    <property type="component" value="Unassembled WGS sequence"/>
</dbReference>
<reference evidence="13" key="1">
    <citation type="journal article" date="2020" name="Stud. Mycol.">
        <title>101 Dothideomycetes genomes: a test case for predicting lifestyles and emergence of pathogens.</title>
        <authorList>
            <person name="Haridas S."/>
            <person name="Albert R."/>
            <person name="Binder M."/>
            <person name="Bloem J."/>
            <person name="Labutti K."/>
            <person name="Salamov A."/>
            <person name="Andreopoulos B."/>
            <person name="Baker S."/>
            <person name="Barry K."/>
            <person name="Bills G."/>
            <person name="Bluhm B."/>
            <person name="Cannon C."/>
            <person name="Castanera R."/>
            <person name="Culley D."/>
            <person name="Daum C."/>
            <person name="Ezra D."/>
            <person name="Gonzalez J."/>
            <person name="Henrissat B."/>
            <person name="Kuo A."/>
            <person name="Liang C."/>
            <person name="Lipzen A."/>
            <person name="Lutzoni F."/>
            <person name="Magnuson J."/>
            <person name="Mondo S."/>
            <person name="Nolan M."/>
            <person name="Ohm R."/>
            <person name="Pangilinan J."/>
            <person name="Park H.-J."/>
            <person name="Ramirez L."/>
            <person name="Alfaro M."/>
            <person name="Sun H."/>
            <person name="Tritt A."/>
            <person name="Yoshinaga Y."/>
            <person name="Zwiers L.-H."/>
            <person name="Turgeon B."/>
            <person name="Goodwin S."/>
            <person name="Spatafora J."/>
            <person name="Crous P."/>
            <person name="Grigoriev I."/>
        </authorList>
    </citation>
    <scope>NUCLEOTIDE SEQUENCE</scope>
    <source>
        <strain evidence="13">CBS 121410</strain>
    </source>
</reference>
<proteinExistence type="inferred from homology"/>
<sequence>MSTTNTSNSTSSSDGVSGKAQNYSNISFGQFAATLATGLVLFGVFITVFYLLRQKFAKIYAPTTYLVPERQRFLPPPPGWIAWMKPVFMTKRREFIDKCGLDAYFFVRYLVLLLKIFVPMACVVLPVLLPINAAGINEPGATGLDVLGWTNIGTNKTNRFIAHLIMALVVIIWSCFVCYGELKHYIQERQKWMTSPSHRIRASATTVLVTNIPQKWCNVDALDHLFDAFPGGIRNIWINRDYTELQDLKNKQLELARKLESAETALIRKCKQKDDERREKEEKKQRGKKKKTKEEKLQEEAEHDQRIAELADQDAGTSTGNPNQPHTVDEVLDEAIETSSQHSKSRKIPIPIVGHGLETIGRGLGRGFGALGRGVDGGLQHANDGGFAPDSKDFLHKGTDRTGTNPPRSATFLAPVASPGARPAARPSVQEDVEEPKDSKLRSPFRWIRTSSNFPSPQPYHEDDEYPLSQPTTASDDEEEQNKRKKKEHKESKKKPPLIDWEAYEAQVKKDNEEGVWAKYIKPEDRETMRLSKYPHSNWWWKIRPGWWPTFGKKVDVINYCRLQLLVLNEQVVEAEQDLERYPLMNSAFIQFNHQVAAHMACQSVTHHRPKNMGPRVLEIDPKDVVWDNMSMQWWDKLLRTIFVVAICVGMAILYAFPMAFVGSLSQINSVASTYSWLKWLSTIPGWLKSFLQGVLPPTLQAVFLALVPVIFRLLINFSGVVTGVQKERTVQIFYFIFLFVQVFLVVSISSGITTVITNIANSPLSIPTVLANNLPRSSDYFFSYLLLQTLSNTSQSLAQLMGLFKWFIWGRMMDATAREKFSRMRSVKNSSWGTTFPLYTNLGCIVIIFSVISPLILIFGLLMAGGFWVVWRYQAFYVMRWQTDSGGLFFPRAVYQLFTGLYTMELCLVGLFFLVRNQDGEAVCVPHAIVMIFAILLTIFYQFMLNDAFAPLFKFVPITMEDEAQERQEAFERAIAERQALDEGEDQDEDQERPEYGDSNGTTSPNSTEKNNDIELKPLAKDRRRTGIDKPMPNPRPTSQAWNNDHTSPNRRHRHHIDHSSSTPSDPSNPSNPGIISTPTTQFDPDPEVGAPTKSFLFQNYHDELEDLTPSERDILVRAAFEHSALRMTKPCIWIPRDGLGVSDGEIGMTGEAKRGIWITNEYTGLDWKGRVLYRRPPPDFNAAEEFMQL</sequence>
<accession>A0A9P4HXS6</accession>
<feature type="compositionally biased region" description="Acidic residues" evidence="7">
    <location>
        <begin position="983"/>
        <end position="993"/>
    </location>
</feature>
<evidence type="ECO:0000313" key="14">
    <source>
        <dbReference type="Proteomes" id="UP000799776"/>
    </source>
</evidence>
<feature type="transmembrane region" description="Helical" evidence="8">
    <location>
        <begin position="31"/>
        <end position="52"/>
    </location>
</feature>